<keyword evidence="5 8" id="KW-0472">Membrane</keyword>
<gene>
    <name evidence="11" type="ORF">DAT39_009819</name>
</gene>
<keyword evidence="3 9" id="KW-0732">Signal</keyword>
<evidence type="ECO:0000256" key="6">
    <source>
        <dbReference type="ARBA" id="ARBA00023157"/>
    </source>
</evidence>
<dbReference type="GO" id="GO:0002376">
    <property type="term" value="P:immune system process"/>
    <property type="evidence" value="ECO:0007669"/>
    <property type="project" value="UniProtKB-KW"/>
</dbReference>
<keyword evidence="2" id="KW-1003">Cell membrane</keyword>
<dbReference type="PANTHER" id="PTHR19433">
    <property type="entry name" value="T-CELL RECEPTOR ALPHA CHAIN V REGION-RELATED"/>
    <property type="match status" value="1"/>
</dbReference>
<dbReference type="PANTHER" id="PTHR19433:SF111">
    <property type="entry name" value="T CELL RECEPTOR ALPHA VARIABLE 4"/>
    <property type="match status" value="1"/>
</dbReference>
<dbReference type="Pfam" id="PF07686">
    <property type="entry name" value="V-set"/>
    <property type="match status" value="1"/>
</dbReference>
<evidence type="ECO:0000259" key="10">
    <source>
        <dbReference type="PROSITE" id="PS50835"/>
    </source>
</evidence>
<dbReference type="Gene3D" id="2.60.40.10">
    <property type="entry name" value="Immunoglobulins"/>
    <property type="match status" value="1"/>
</dbReference>
<feature type="non-terminal residue" evidence="11">
    <location>
        <position position="201"/>
    </location>
</feature>
<dbReference type="InterPro" id="IPR036179">
    <property type="entry name" value="Ig-like_dom_sf"/>
</dbReference>
<dbReference type="Proteomes" id="UP000727407">
    <property type="component" value="Unassembled WGS sequence"/>
</dbReference>
<dbReference type="InterPro" id="IPR052051">
    <property type="entry name" value="TCR_complex_component"/>
</dbReference>
<dbReference type="SUPFAM" id="SSF48726">
    <property type="entry name" value="Immunoglobulin"/>
    <property type="match status" value="1"/>
</dbReference>
<proteinExistence type="predicted"/>
<keyword evidence="12" id="KW-1185">Reference proteome</keyword>
<dbReference type="InterPro" id="IPR007110">
    <property type="entry name" value="Ig-like_dom"/>
</dbReference>
<dbReference type="InterPro" id="IPR003599">
    <property type="entry name" value="Ig_sub"/>
</dbReference>
<feature type="transmembrane region" description="Helical" evidence="8">
    <location>
        <begin position="156"/>
        <end position="178"/>
    </location>
</feature>
<evidence type="ECO:0000313" key="11">
    <source>
        <dbReference type="EMBL" id="KAF5900513.1"/>
    </source>
</evidence>
<name>A0A8J4XBB9_CLAMG</name>
<accession>A0A8J4XBB9</accession>
<dbReference type="GO" id="GO:0009617">
    <property type="term" value="P:response to bacterium"/>
    <property type="evidence" value="ECO:0007669"/>
    <property type="project" value="TreeGrafter"/>
</dbReference>
<evidence type="ECO:0000256" key="5">
    <source>
        <dbReference type="ARBA" id="ARBA00023136"/>
    </source>
</evidence>
<comment type="subcellular location">
    <subcellularLocation>
        <location evidence="1">Cell membrane</location>
    </subcellularLocation>
</comment>
<comment type="caution">
    <text evidence="11">The sequence shown here is derived from an EMBL/GenBank/DDBJ whole genome shotgun (WGS) entry which is preliminary data.</text>
</comment>
<dbReference type="SMART" id="SM00409">
    <property type="entry name" value="IG"/>
    <property type="match status" value="1"/>
</dbReference>
<evidence type="ECO:0000256" key="4">
    <source>
        <dbReference type="ARBA" id="ARBA00022859"/>
    </source>
</evidence>
<dbReference type="AlphaFoldDB" id="A0A8J4XBB9"/>
<feature type="chain" id="PRO_5035264277" description="Ig-like domain-containing protein" evidence="9">
    <location>
        <begin position="28"/>
        <end position="201"/>
    </location>
</feature>
<reference evidence="11" key="1">
    <citation type="submission" date="2020-07" db="EMBL/GenBank/DDBJ databases">
        <title>Clarias magur genome sequencing, assembly and annotation.</title>
        <authorList>
            <person name="Kushwaha B."/>
            <person name="Kumar R."/>
            <person name="Das P."/>
            <person name="Joshi C.G."/>
            <person name="Kumar D."/>
            <person name="Nagpure N.S."/>
            <person name="Pandey M."/>
            <person name="Agarwal S."/>
            <person name="Srivastava S."/>
            <person name="Singh M."/>
            <person name="Sahoo L."/>
            <person name="Jayasankar P."/>
            <person name="Meher P.K."/>
            <person name="Koringa P.G."/>
            <person name="Iquebal M.A."/>
            <person name="Das S.P."/>
            <person name="Bit A."/>
            <person name="Patnaik S."/>
            <person name="Patel N."/>
            <person name="Shah T.M."/>
            <person name="Hinsu A."/>
            <person name="Jena J.K."/>
        </authorList>
    </citation>
    <scope>NUCLEOTIDE SEQUENCE</scope>
    <source>
        <strain evidence="11">CIFAMagur01</strain>
        <tissue evidence="11">Testis</tissue>
    </source>
</reference>
<dbReference type="InterPro" id="IPR013783">
    <property type="entry name" value="Ig-like_fold"/>
</dbReference>
<protein>
    <recommendedName>
        <fullName evidence="10">Ig-like domain-containing protein</fullName>
    </recommendedName>
</protein>
<evidence type="ECO:0000256" key="3">
    <source>
        <dbReference type="ARBA" id="ARBA00022729"/>
    </source>
</evidence>
<evidence type="ECO:0000256" key="1">
    <source>
        <dbReference type="ARBA" id="ARBA00004236"/>
    </source>
</evidence>
<dbReference type="PROSITE" id="PS50835">
    <property type="entry name" value="IG_LIKE"/>
    <property type="match status" value="1"/>
</dbReference>
<keyword evidence="4" id="KW-0391">Immunity</keyword>
<dbReference type="InterPro" id="IPR013106">
    <property type="entry name" value="Ig_V-set"/>
</dbReference>
<evidence type="ECO:0000256" key="9">
    <source>
        <dbReference type="SAM" id="SignalP"/>
    </source>
</evidence>
<evidence type="ECO:0000313" key="12">
    <source>
        <dbReference type="Proteomes" id="UP000727407"/>
    </source>
</evidence>
<feature type="domain" description="Ig-like" evidence="10">
    <location>
        <begin position="19"/>
        <end position="112"/>
    </location>
</feature>
<dbReference type="OrthoDB" id="8871851at2759"/>
<evidence type="ECO:0000256" key="8">
    <source>
        <dbReference type="SAM" id="Phobius"/>
    </source>
</evidence>
<dbReference type="GO" id="GO:0005886">
    <property type="term" value="C:plasma membrane"/>
    <property type="evidence" value="ECO:0007669"/>
    <property type="project" value="UniProtKB-SubCell"/>
</dbReference>
<feature type="signal peptide" evidence="9">
    <location>
        <begin position="1"/>
        <end position="27"/>
    </location>
</feature>
<organism evidence="11 12">
    <name type="scientific">Clarias magur</name>
    <name type="common">Asian catfish</name>
    <name type="synonym">Macropteronotus magur</name>
    <dbReference type="NCBI Taxonomy" id="1594786"/>
    <lineage>
        <taxon>Eukaryota</taxon>
        <taxon>Metazoa</taxon>
        <taxon>Chordata</taxon>
        <taxon>Craniata</taxon>
        <taxon>Vertebrata</taxon>
        <taxon>Euteleostomi</taxon>
        <taxon>Actinopterygii</taxon>
        <taxon>Neopterygii</taxon>
        <taxon>Teleostei</taxon>
        <taxon>Ostariophysi</taxon>
        <taxon>Siluriformes</taxon>
        <taxon>Clariidae</taxon>
        <taxon>Clarias</taxon>
    </lineage>
</organism>
<keyword evidence="8" id="KW-1133">Transmembrane helix</keyword>
<evidence type="ECO:0000256" key="7">
    <source>
        <dbReference type="ARBA" id="ARBA00023180"/>
    </source>
</evidence>
<sequence length="201" mass="22840">MATLLDLFTLQLLFAFFTPCLLEITSADVRSVRPGENITLPCNITNYLEISWYRLRSDEVKLLVSAEELKLKKTHSLSYNVNKSHFKVAQSSSSVSLVIIGVRETDLGFYYCGGRTDATHTQFGKLIRLDFTDDQHIDPSNSPDDPDKRRSTGAELWITMCVCLVSMLMNFICLCVFCCRPKEKLRTSCSCFRNTIEPSEK</sequence>
<dbReference type="EMBL" id="QNUK01000134">
    <property type="protein sequence ID" value="KAF5900513.1"/>
    <property type="molecule type" value="Genomic_DNA"/>
</dbReference>
<keyword evidence="7" id="KW-0325">Glycoprotein</keyword>
<evidence type="ECO:0000256" key="2">
    <source>
        <dbReference type="ARBA" id="ARBA00022475"/>
    </source>
</evidence>
<keyword evidence="8" id="KW-0812">Transmembrane</keyword>
<keyword evidence="6" id="KW-1015">Disulfide bond</keyword>